<dbReference type="PATRIC" id="fig|1429438.4.peg.8216"/>
<name>W4L3R6_ENTF1</name>
<dbReference type="NCBIfam" id="NF033572">
    <property type="entry name" value="transpos_ISKra4"/>
    <property type="match status" value="1"/>
</dbReference>
<comment type="caution">
    <text evidence="1">The sequence shown here is derived from an EMBL/GenBank/DDBJ whole genome shotgun (WGS) entry which is preliminary data.</text>
</comment>
<organism evidence="1 2">
    <name type="scientific">Entotheonella factor</name>
    <dbReference type="NCBI Taxonomy" id="1429438"/>
    <lineage>
        <taxon>Bacteria</taxon>
        <taxon>Pseudomonadati</taxon>
        <taxon>Nitrospinota/Tectimicrobiota group</taxon>
        <taxon>Candidatus Tectimicrobiota</taxon>
        <taxon>Candidatus Entotheonellia</taxon>
        <taxon>Candidatus Entotheonellales</taxon>
        <taxon>Candidatus Entotheonellaceae</taxon>
        <taxon>Candidatus Entotheonella</taxon>
    </lineage>
</organism>
<evidence type="ECO:0000313" key="2">
    <source>
        <dbReference type="Proteomes" id="UP000019141"/>
    </source>
</evidence>
<keyword evidence="2" id="KW-1185">Reference proteome</keyword>
<dbReference type="AlphaFoldDB" id="W4L3R6"/>
<evidence type="ECO:0000313" key="1">
    <source>
        <dbReference type="EMBL" id="ETW92285.1"/>
    </source>
</evidence>
<accession>W4L3R6</accession>
<dbReference type="HOGENOM" id="CLU_046830_2_0_7"/>
<protein>
    <recommendedName>
        <fullName evidence="3">ISKra4 family transposase</fullName>
    </recommendedName>
</protein>
<dbReference type="Proteomes" id="UP000019141">
    <property type="component" value="Unassembled WGS sequence"/>
</dbReference>
<sequence>MLCLGDSLRHDDPAMQPFLAAIGQAQSLSALVIAAWTLAQSISVQIVESVLAERAQYPTIWPNCPQCGKRLHSKGLVKREVATLVGMIRWRRRVGRCPDGCAIGQIAPFDATLGVTPHQRASLELQALGCAFAVFVPFATAAHFVSWCSGVSVSSWAVWQWVQVAGTEAMKRLESQLEALETGVEPEVEPMAPELADVPLALSGDGVMVPLRPHGGRPEGKIQWREVKVGVLARLRSYRNRRDKVVTRLAQRRLVAVLGEIDEFKVRFWYEALRQGIRRAKTVVWLSDGGRGYWGLYDEFLRGYGQGILDFYHAAQNLWKGAAAWLDGRTKQARQWFGCARHWLRHGHLDSVLGDLSEALEVETLPGETRKTLEKVYAYLVHHQDHLDYATYKDQGLPLGSGMVESACKWLIQQRFKGVGMRWSAGGFNHLLHLRLAWVNGTFGALFEPIETGNGALDTRPQIASPN</sequence>
<evidence type="ECO:0008006" key="3">
    <source>
        <dbReference type="Google" id="ProtNLM"/>
    </source>
</evidence>
<dbReference type="EMBL" id="AZHW01001553">
    <property type="protein sequence ID" value="ETW92285.1"/>
    <property type="molecule type" value="Genomic_DNA"/>
</dbReference>
<gene>
    <name evidence="1" type="ORF">ETSY1_44330</name>
</gene>
<proteinExistence type="predicted"/>
<reference evidence="1 2" key="1">
    <citation type="journal article" date="2014" name="Nature">
        <title>An environmental bacterial taxon with a large and distinct metabolic repertoire.</title>
        <authorList>
            <person name="Wilson M.C."/>
            <person name="Mori T."/>
            <person name="Ruckert C."/>
            <person name="Uria A.R."/>
            <person name="Helf M.J."/>
            <person name="Takada K."/>
            <person name="Gernert C."/>
            <person name="Steffens U.A."/>
            <person name="Heycke N."/>
            <person name="Schmitt S."/>
            <person name="Rinke C."/>
            <person name="Helfrich E.J."/>
            <person name="Brachmann A.O."/>
            <person name="Gurgui C."/>
            <person name="Wakimoto T."/>
            <person name="Kracht M."/>
            <person name="Crusemann M."/>
            <person name="Hentschel U."/>
            <person name="Abe I."/>
            <person name="Matsunaga S."/>
            <person name="Kalinowski J."/>
            <person name="Takeyama H."/>
            <person name="Piel J."/>
        </authorList>
    </citation>
    <scope>NUCLEOTIDE SEQUENCE [LARGE SCALE GENOMIC DNA]</scope>
    <source>
        <strain evidence="2">TSY1</strain>
    </source>
</reference>